<feature type="transmembrane region" description="Helical" evidence="1">
    <location>
        <begin position="1543"/>
        <end position="1561"/>
    </location>
</feature>
<accession>A0A1Q9E0H4</accession>
<feature type="transmembrane region" description="Helical" evidence="1">
    <location>
        <begin position="270"/>
        <end position="288"/>
    </location>
</feature>
<feature type="transmembrane region" description="Helical" evidence="1">
    <location>
        <begin position="1036"/>
        <end position="1057"/>
    </location>
</feature>
<keyword evidence="1" id="KW-0472">Membrane</keyword>
<feature type="transmembrane region" description="Helical" evidence="1">
    <location>
        <begin position="438"/>
        <end position="457"/>
    </location>
</feature>
<feature type="transmembrane region" description="Helical" evidence="1">
    <location>
        <begin position="1373"/>
        <end position="1392"/>
    </location>
</feature>
<feature type="transmembrane region" description="Helical" evidence="1">
    <location>
        <begin position="469"/>
        <end position="488"/>
    </location>
</feature>
<feature type="transmembrane region" description="Helical" evidence="1">
    <location>
        <begin position="1404"/>
        <end position="1421"/>
    </location>
</feature>
<feature type="transmembrane region" description="Helical" evidence="1">
    <location>
        <begin position="942"/>
        <end position="962"/>
    </location>
</feature>
<keyword evidence="1" id="KW-0812">Transmembrane</keyword>
<name>A0A1Q9E0H4_SYMMI</name>
<feature type="transmembrane region" description="Helical" evidence="1">
    <location>
        <begin position="1638"/>
        <end position="1655"/>
    </location>
</feature>
<keyword evidence="3" id="KW-1185">Reference proteome</keyword>
<feature type="transmembrane region" description="Helical" evidence="1">
    <location>
        <begin position="837"/>
        <end position="856"/>
    </location>
</feature>
<feature type="transmembrane region" description="Helical" evidence="1">
    <location>
        <begin position="1005"/>
        <end position="1024"/>
    </location>
</feature>
<feature type="transmembrane region" description="Helical" evidence="1">
    <location>
        <begin position="1441"/>
        <end position="1458"/>
    </location>
</feature>
<comment type="caution">
    <text evidence="2">The sequence shown here is derived from an EMBL/GenBank/DDBJ whole genome shotgun (WGS) entry which is preliminary data.</text>
</comment>
<organism evidence="2 3">
    <name type="scientific">Symbiodinium microadriaticum</name>
    <name type="common">Dinoflagellate</name>
    <name type="synonym">Zooxanthella microadriatica</name>
    <dbReference type="NCBI Taxonomy" id="2951"/>
    <lineage>
        <taxon>Eukaryota</taxon>
        <taxon>Sar</taxon>
        <taxon>Alveolata</taxon>
        <taxon>Dinophyceae</taxon>
        <taxon>Suessiales</taxon>
        <taxon>Symbiodiniaceae</taxon>
        <taxon>Symbiodinium</taxon>
    </lineage>
</organism>
<feature type="transmembrane region" description="Helical" evidence="1">
    <location>
        <begin position="775"/>
        <end position="794"/>
    </location>
</feature>
<dbReference type="EMBL" id="LSRX01000312">
    <property type="protein sequence ID" value="OLQ00889.1"/>
    <property type="molecule type" value="Genomic_DNA"/>
</dbReference>
<feature type="transmembrane region" description="Helical" evidence="1">
    <location>
        <begin position="1607"/>
        <end position="1626"/>
    </location>
</feature>
<feature type="transmembrane region" description="Helical" evidence="1">
    <location>
        <begin position="1573"/>
        <end position="1595"/>
    </location>
</feature>
<evidence type="ECO:0008006" key="4">
    <source>
        <dbReference type="Google" id="ProtNLM"/>
    </source>
</evidence>
<feature type="transmembrane region" description="Helical" evidence="1">
    <location>
        <begin position="500"/>
        <end position="519"/>
    </location>
</feature>
<feature type="transmembrane region" description="Helical" evidence="1">
    <location>
        <begin position="806"/>
        <end position="825"/>
    </location>
</feature>
<feature type="transmembrane region" description="Helical" evidence="1">
    <location>
        <begin position="216"/>
        <end position="239"/>
    </location>
</feature>
<evidence type="ECO:0000313" key="2">
    <source>
        <dbReference type="EMBL" id="OLQ00889.1"/>
    </source>
</evidence>
<dbReference type="Proteomes" id="UP000186817">
    <property type="component" value="Unassembled WGS sequence"/>
</dbReference>
<evidence type="ECO:0000256" key="1">
    <source>
        <dbReference type="SAM" id="Phobius"/>
    </source>
</evidence>
<feature type="transmembrane region" description="Helical" evidence="1">
    <location>
        <begin position="1348"/>
        <end position="1367"/>
    </location>
</feature>
<feature type="transmembrane region" description="Helical" evidence="1">
    <location>
        <begin position="742"/>
        <end position="763"/>
    </location>
</feature>
<feature type="transmembrane region" description="Helical" evidence="1">
    <location>
        <begin position="974"/>
        <end position="996"/>
    </location>
</feature>
<protein>
    <recommendedName>
        <fullName evidence="4">C3H1-type domain-containing protein</fullName>
    </recommendedName>
</protein>
<feature type="transmembrane region" description="Helical" evidence="1">
    <location>
        <begin position="407"/>
        <end position="426"/>
    </location>
</feature>
<evidence type="ECO:0000313" key="3">
    <source>
        <dbReference type="Proteomes" id="UP000186817"/>
    </source>
</evidence>
<sequence length="1801" mass="200255">MFLSESSPVVQQRSSRKYTTEEAVDLHDTVPPDHWCVTRSDLQYLQREVQRAIDVGEIQPPEDGSDDFTDCGEQYGPSIYTVNIQHIMPVTEMAGKVSWALMRHPDGLECELFISHAWQEGIFEFLSKVLHSWPADVRHAWCCMLANPQNLDIGAMLQSPGTSPFALALEASTYVLVVPNRHCSIYTRLWCGYEAYRAHEQGKVIVIARASNRRQIFAAVMGTMLSGSSGILSGMWASQNQAHDWHALLLLVVTFAAFASASLENNRCRIILNNLGTAVSCALLLQWQEIHEVFAFDGYAARVPYMEQHFVILVGASFFILLEVDRVIGRTRTQEALQLSRQFQGSIAHAKCSKASDGHRILMEIGEKMSAVDHAIHVLLAAGMSTPTLREVARAGVDIQNAGHAEVAVPVWAFMTSLVTCGHVVFDSVYMDTPWYCFFFEGVSCVARFALLGILWQSDRDERCFILKMMTKIVVLYVLLASPMVFVWEWRASEMHSPSRAWFVIPALVYTSILALSCLGMRRVLALPGHGQCLLQLFLARGRSILPSALSFCALRPGSDSESESAATLLSTDYSSEKAIQTGEIRPPDDGSDAFHVSDNEYGPSIYTVNMQHIMPVTEKAGKVSWALMRHPDGLECDLFISHAWQEGVFEFLSKVLHSWPVRERHAWCCMLANPQNLDIGALLQSPSSSPFALALRASSHVLVVPNRHCSIYTRLWCSYEAYVAQEAGKTILIARKSNRRLLIAAMAWTLLTGLLGVFLALVLRWWRLTGKHTLVHHVLSITAMFVVLASFVASASLQRSDRRMVANRIGIMASCFLTAHWYRFHTFLGLPGLSKMYSLLEQRFLLLIMASYFCLMEVDRISCLSWEEETSQLRTGFRGSIAHATCSKPDDAVRIHAEIGAQTKDVDYAIHVLLTAGMSTPTLRDVARAGVRIQDAGHAEIAVPGLALVPCTFIATLRLFATLIPFNSLQYMAWYYIVFQCLPILCRVFLIVVVCRSATDERCFILKMITKLCVVYLIFLFPIMVSMEWRKSQDAAGPILTFAEAGLFLATCGFSFRGMRGTLSLPGGRCLLQFFLTRSCDRKVCFNFTPFLPSCLTQRVTPTPLLLRLLQRLLEVLVRSTRCNAVIAAAQQQERVNAAMRSSCRYTTQEALALHESVPPDRWCVNRSDLKYLWREVRKAIQNGEIAPPDDGTDDFAVSDKQYGPSIYAVNRQYIMPVTQEAGKVSWALMRHPDGLECHLFMSHAWQEGVFELLSKVLHSWPRNARHAWCCMLANPQNLDIGALLQSPSNSPFALALQASTWVLVVPNRHCSIYTRLWCSYEAYVAHEARKTIFVARSSNRRKMCAALGKALLAGLAGVLLALAMARWRHSWRHHVAGLVALCMVVAIAGASAGLQHNASRMALNWLGAFVSGFLALHWYPIHGALETLELPGKSDDLNLAEQRLLLLIAASFFYLMEVDRVNGQSRAEEAMQLRRGFRGSIAHATCSKLDDAERIHAEIGAQTEDVDYAIQVLLTAGMSTPTLRDVAREGVGILDAGHAEIAVPFLALIPFTAMSIFSFCIDFEYLPQAAWVYYMLQVYPILCRVALLVVISRSATDERCFIMKMMTKLVAIYLAVICPILVQWEWYGSSGQLPDQALIDAFFYTAMCCFSFLGMKGTLALPRCGPCLLQLFLGRGGAQSVGPGFVSDNNALQHAAGRQLFTEAMDPATLDGANPNLASKGSTLHGTGRCSPCAWFWKARGCNSGWDCTYCHMCPEGELKARKKAKVQAIRMGVLEPAGKAGAAAQVHNRGALKLNSLI</sequence>
<feature type="transmembrane region" description="Helical" evidence="1">
    <location>
        <begin position="308"/>
        <end position="324"/>
    </location>
</feature>
<reference evidence="2 3" key="1">
    <citation type="submission" date="2016-02" db="EMBL/GenBank/DDBJ databases">
        <title>Genome analysis of coral dinoflagellate symbionts highlights evolutionary adaptations to a symbiotic lifestyle.</title>
        <authorList>
            <person name="Aranda M."/>
            <person name="Li Y."/>
            <person name="Liew Y.J."/>
            <person name="Baumgarten S."/>
            <person name="Simakov O."/>
            <person name="Wilson M."/>
            <person name="Piel J."/>
            <person name="Ashoor H."/>
            <person name="Bougouffa S."/>
            <person name="Bajic V.B."/>
            <person name="Ryu T."/>
            <person name="Ravasi T."/>
            <person name="Bayer T."/>
            <person name="Micklem G."/>
            <person name="Kim H."/>
            <person name="Bhak J."/>
            <person name="Lajeunesse T.C."/>
            <person name="Voolstra C.R."/>
        </authorList>
    </citation>
    <scope>NUCLEOTIDE SEQUENCE [LARGE SCALE GENOMIC DNA]</scope>
    <source>
        <strain evidence="2 3">CCMP2467</strain>
    </source>
</reference>
<proteinExistence type="predicted"/>
<keyword evidence="1" id="KW-1133">Transmembrane helix</keyword>
<dbReference type="OrthoDB" id="432747at2759"/>
<feature type="transmembrane region" description="Helical" evidence="1">
    <location>
        <begin position="245"/>
        <end position="263"/>
    </location>
</feature>
<gene>
    <name evidence="2" type="ORF">AK812_SmicGene16420</name>
</gene>